<dbReference type="RefSeq" id="WP_101236436.1">
    <property type="nucleotide sequence ID" value="NZ_PISJ01000013.1"/>
</dbReference>
<dbReference type="AlphaFoldDB" id="A0A2N0WE64"/>
<protein>
    <recommendedName>
        <fullName evidence="4">Lipoprotein</fullName>
    </recommendedName>
</protein>
<feature type="chain" id="PRO_5014748218" description="Lipoprotein" evidence="1">
    <location>
        <begin position="20"/>
        <end position="119"/>
    </location>
</feature>
<name>A0A2N0WE64_9GAMM</name>
<sequence length="119" mass="12598">MKKLFLVLGAIFLAGCATAPIVPIGTNTYLISQASAGGVFTNNSKLKSDVLLRANAFAESKGKVAIPITSTAKSAIPGRMASFEYQFALVDKDDPRAAGGEIKSTADNIEEHRIVLKQE</sequence>
<reference evidence="2 3" key="1">
    <citation type="submission" date="2017-12" db="EMBL/GenBank/DDBJ databases">
        <title>Draft Genome sequences of multiple microbial strains isolated from spacecraft associated surfaces.</title>
        <authorList>
            <person name="Seuylemezian A."/>
            <person name="Vaishampayan P."/>
            <person name="Venkateswaran K."/>
        </authorList>
    </citation>
    <scope>NUCLEOTIDE SEQUENCE [LARGE SCALE GENOMIC DNA]</scope>
    <source>
        <strain evidence="2 3">2P01AA</strain>
    </source>
</reference>
<evidence type="ECO:0000313" key="2">
    <source>
        <dbReference type="EMBL" id="PKF33179.1"/>
    </source>
</evidence>
<dbReference type="Proteomes" id="UP000233553">
    <property type="component" value="Unassembled WGS sequence"/>
</dbReference>
<feature type="signal peptide" evidence="1">
    <location>
        <begin position="1"/>
        <end position="19"/>
    </location>
</feature>
<dbReference type="PROSITE" id="PS51257">
    <property type="entry name" value="PROKAR_LIPOPROTEIN"/>
    <property type="match status" value="1"/>
</dbReference>
<accession>A0A2N0WE64</accession>
<gene>
    <name evidence="2" type="ORF">CW311_10165</name>
</gene>
<comment type="caution">
    <text evidence="2">The sequence shown here is derived from an EMBL/GenBank/DDBJ whole genome shotgun (WGS) entry which is preliminary data.</text>
</comment>
<proteinExistence type="predicted"/>
<keyword evidence="1" id="KW-0732">Signal</keyword>
<organism evidence="2 3">
    <name type="scientific">Acinetobacter proteolyticus</name>
    <dbReference type="NCBI Taxonomy" id="1776741"/>
    <lineage>
        <taxon>Bacteria</taxon>
        <taxon>Pseudomonadati</taxon>
        <taxon>Pseudomonadota</taxon>
        <taxon>Gammaproteobacteria</taxon>
        <taxon>Moraxellales</taxon>
        <taxon>Moraxellaceae</taxon>
        <taxon>Acinetobacter</taxon>
    </lineage>
</organism>
<evidence type="ECO:0000313" key="3">
    <source>
        <dbReference type="Proteomes" id="UP000233553"/>
    </source>
</evidence>
<evidence type="ECO:0008006" key="4">
    <source>
        <dbReference type="Google" id="ProtNLM"/>
    </source>
</evidence>
<dbReference type="EMBL" id="PISJ01000013">
    <property type="protein sequence ID" value="PKF33179.1"/>
    <property type="molecule type" value="Genomic_DNA"/>
</dbReference>
<evidence type="ECO:0000256" key="1">
    <source>
        <dbReference type="SAM" id="SignalP"/>
    </source>
</evidence>